<dbReference type="AlphaFoldDB" id="A0A3L8DY28"/>
<reference evidence="2 3" key="1">
    <citation type="journal article" date="2018" name="Genome Res.">
        <title>The genomic architecture and molecular evolution of ant odorant receptors.</title>
        <authorList>
            <person name="McKenzie S.K."/>
            <person name="Kronauer D.J.C."/>
        </authorList>
    </citation>
    <scope>NUCLEOTIDE SEQUENCE [LARGE SCALE GENOMIC DNA]</scope>
    <source>
        <strain evidence="2">Clonal line C1</strain>
    </source>
</reference>
<comment type="caution">
    <text evidence="2">The sequence shown here is derived from an EMBL/GenBank/DDBJ whole genome shotgun (WGS) entry which is preliminary data.</text>
</comment>
<accession>A0A3L8DY28</accession>
<dbReference type="GO" id="GO:0060271">
    <property type="term" value="P:cilium assembly"/>
    <property type="evidence" value="ECO:0007669"/>
    <property type="project" value="TreeGrafter"/>
</dbReference>
<dbReference type="PANTHER" id="PTHR21074:SF0">
    <property type="entry name" value="IQ AND UBIQUITIN-LIKE DOMAIN-CONTAINING PROTEIN"/>
    <property type="match status" value="1"/>
</dbReference>
<dbReference type="Proteomes" id="UP000279307">
    <property type="component" value="Chromosome 2"/>
</dbReference>
<feature type="domain" description="IQ motif and ubiquitin-like" evidence="1">
    <location>
        <begin position="272"/>
        <end position="384"/>
    </location>
</feature>
<sequence length="613" mass="70061">MATVMGLQDHCPSTKPFLGGWRNTVTGLIYHNACTQTYGGGRTTRSRITQTVTVVDAVTNVVHDQAVQVQFLPDARDRIIAPAVSSFVVPAKEVEPLCRQDNSRILDSIIKIQRCYSSNLSIGIRQILTSAKACLLHQNADRAIDKFEAITELNPVCRAHRARAAARAKALQVVSVSRRDETNVIEQAGYSQAFSTGTDFVILNRCPPRTSSDFESLYNLLDRWRILETERAGRTLLRSSKVAACGLILSKEVELLRAIDSTKTAIRLKCGERKRHRLLDELSRPIVWQDDQGRPILVDTLRVQRARQHRNVYASLANEDLSVPERIDLLRDLKRIAGMHTCSQSHELVYLVDQELDLLTCRVDTVKLNWLRNRLKLSFLKLARDVLQGDLEKNVRQFGWPDTSITRLCRTCGKLLPLEKFPRERRLRSPSCACCMSMRIRRGPRVVYESYERMLREVRRFEAKMGCYGSLAFVIGVKVICRLVNEIWHGKSGISECDDLDELRLTRFRRELEWAPWNSLLLTRTEATVHHGITEIESFYDSRLLQKFCMKNLQAKIDTYDANRNDAPAQYAFECITNGKAQQKKNLCTPSNAYLFRESTFMYKGIQGSKMFP</sequence>
<gene>
    <name evidence="2" type="ORF">DMN91_001507</name>
</gene>
<proteinExistence type="predicted"/>
<dbReference type="GO" id="GO:0031514">
    <property type="term" value="C:motile cilium"/>
    <property type="evidence" value="ECO:0007669"/>
    <property type="project" value="TreeGrafter"/>
</dbReference>
<name>A0A3L8DY28_OOCBI</name>
<dbReference type="GO" id="GO:0001669">
    <property type="term" value="C:acrosomal vesicle"/>
    <property type="evidence" value="ECO:0007669"/>
    <property type="project" value="TreeGrafter"/>
</dbReference>
<evidence type="ECO:0000259" key="1">
    <source>
        <dbReference type="Pfam" id="PF25805"/>
    </source>
</evidence>
<evidence type="ECO:0000313" key="2">
    <source>
        <dbReference type="EMBL" id="RLU25351.1"/>
    </source>
</evidence>
<evidence type="ECO:0000313" key="3">
    <source>
        <dbReference type="Proteomes" id="UP000279307"/>
    </source>
</evidence>
<protein>
    <recommendedName>
        <fullName evidence="1">IQ motif and ubiquitin-like domain-containing protein</fullName>
    </recommendedName>
</protein>
<dbReference type="EMBL" id="QOIP01000002">
    <property type="protein sequence ID" value="RLU25351.1"/>
    <property type="molecule type" value="Genomic_DNA"/>
</dbReference>
<dbReference type="PANTHER" id="PTHR21074">
    <property type="entry name" value="IQ AND UBIQUITIN-LIKE DOMAIN-CONTAINING PROTEIN"/>
    <property type="match status" value="1"/>
</dbReference>
<dbReference type="InterPro" id="IPR037695">
    <property type="entry name" value="IQUB"/>
</dbReference>
<dbReference type="GO" id="GO:0030317">
    <property type="term" value="P:flagellated sperm motility"/>
    <property type="evidence" value="ECO:0007669"/>
    <property type="project" value="TreeGrafter"/>
</dbReference>
<dbReference type="Pfam" id="PF25805">
    <property type="entry name" value="IQUB"/>
    <property type="match status" value="1"/>
</dbReference>
<dbReference type="InterPro" id="IPR057887">
    <property type="entry name" value="IQUB_helical"/>
</dbReference>
<dbReference type="OrthoDB" id="10265862at2759"/>
<organism evidence="2 3">
    <name type="scientific">Ooceraea biroi</name>
    <name type="common">Clonal raider ant</name>
    <name type="synonym">Cerapachys biroi</name>
    <dbReference type="NCBI Taxonomy" id="2015173"/>
    <lineage>
        <taxon>Eukaryota</taxon>
        <taxon>Metazoa</taxon>
        <taxon>Ecdysozoa</taxon>
        <taxon>Arthropoda</taxon>
        <taxon>Hexapoda</taxon>
        <taxon>Insecta</taxon>
        <taxon>Pterygota</taxon>
        <taxon>Neoptera</taxon>
        <taxon>Endopterygota</taxon>
        <taxon>Hymenoptera</taxon>
        <taxon>Apocrita</taxon>
        <taxon>Aculeata</taxon>
        <taxon>Formicoidea</taxon>
        <taxon>Formicidae</taxon>
        <taxon>Dorylinae</taxon>
        <taxon>Ooceraea</taxon>
    </lineage>
</organism>